<reference evidence="2" key="2">
    <citation type="submission" date="2020-11" db="EMBL/GenBank/DDBJ databases">
        <authorList>
            <person name="McCartney M.A."/>
            <person name="Auch B."/>
            <person name="Kono T."/>
            <person name="Mallez S."/>
            <person name="Becker A."/>
            <person name="Gohl D.M."/>
            <person name="Silverstein K.A.T."/>
            <person name="Koren S."/>
            <person name="Bechman K.B."/>
            <person name="Herman A."/>
            <person name="Abrahante J.E."/>
            <person name="Garbe J."/>
        </authorList>
    </citation>
    <scope>NUCLEOTIDE SEQUENCE</scope>
    <source>
        <strain evidence="2">Duluth1</strain>
        <tissue evidence="2">Whole animal</tissue>
    </source>
</reference>
<feature type="region of interest" description="Disordered" evidence="1">
    <location>
        <begin position="1"/>
        <end position="66"/>
    </location>
</feature>
<keyword evidence="3" id="KW-1185">Reference proteome</keyword>
<gene>
    <name evidence="2" type="ORF">DPMN_040859</name>
</gene>
<name>A0A9D4CYE6_DREPO</name>
<evidence type="ECO:0000256" key="1">
    <source>
        <dbReference type="SAM" id="MobiDB-lite"/>
    </source>
</evidence>
<organism evidence="2 3">
    <name type="scientific">Dreissena polymorpha</name>
    <name type="common">Zebra mussel</name>
    <name type="synonym">Mytilus polymorpha</name>
    <dbReference type="NCBI Taxonomy" id="45954"/>
    <lineage>
        <taxon>Eukaryota</taxon>
        <taxon>Metazoa</taxon>
        <taxon>Spiralia</taxon>
        <taxon>Lophotrochozoa</taxon>
        <taxon>Mollusca</taxon>
        <taxon>Bivalvia</taxon>
        <taxon>Autobranchia</taxon>
        <taxon>Heteroconchia</taxon>
        <taxon>Euheterodonta</taxon>
        <taxon>Imparidentia</taxon>
        <taxon>Neoheterodontei</taxon>
        <taxon>Myida</taxon>
        <taxon>Dreissenoidea</taxon>
        <taxon>Dreissenidae</taxon>
        <taxon>Dreissena</taxon>
    </lineage>
</organism>
<protein>
    <submittedName>
        <fullName evidence="2">Uncharacterized protein</fullName>
    </submittedName>
</protein>
<reference evidence="2" key="1">
    <citation type="journal article" date="2019" name="bioRxiv">
        <title>The Genome of the Zebra Mussel, Dreissena polymorpha: A Resource for Invasive Species Research.</title>
        <authorList>
            <person name="McCartney M.A."/>
            <person name="Auch B."/>
            <person name="Kono T."/>
            <person name="Mallez S."/>
            <person name="Zhang Y."/>
            <person name="Obille A."/>
            <person name="Becker A."/>
            <person name="Abrahante J.E."/>
            <person name="Garbe J."/>
            <person name="Badalamenti J.P."/>
            <person name="Herman A."/>
            <person name="Mangelson H."/>
            <person name="Liachko I."/>
            <person name="Sullivan S."/>
            <person name="Sone E.D."/>
            <person name="Koren S."/>
            <person name="Silverstein K.A.T."/>
            <person name="Beckman K.B."/>
            <person name="Gohl D.M."/>
        </authorList>
    </citation>
    <scope>NUCLEOTIDE SEQUENCE</scope>
    <source>
        <strain evidence="2">Duluth1</strain>
        <tissue evidence="2">Whole animal</tissue>
    </source>
</reference>
<dbReference type="Proteomes" id="UP000828390">
    <property type="component" value="Unassembled WGS sequence"/>
</dbReference>
<sequence length="177" mass="18703">MNRGSTGMNRGSIGDDRDEPGKTGAPPGNYGNAPVNAVRVPKTGALSERHRHSPGLGRGITGDDRGKTGALPHGDCRRCYGIPGLCRLSAGLNQSSTGDNRVYAGTLPAFTGALPATTGALPGLHRDKPLPARVDRNSAGLLTGFNRDVTGKYCDCVKKIYESSRSSPVDRRLYQQK</sequence>
<dbReference type="EMBL" id="JAIWYP010000011">
    <property type="protein sequence ID" value="KAH3734419.1"/>
    <property type="molecule type" value="Genomic_DNA"/>
</dbReference>
<dbReference type="AlphaFoldDB" id="A0A9D4CYE6"/>
<evidence type="ECO:0000313" key="2">
    <source>
        <dbReference type="EMBL" id="KAH3734419.1"/>
    </source>
</evidence>
<comment type="caution">
    <text evidence="2">The sequence shown here is derived from an EMBL/GenBank/DDBJ whole genome shotgun (WGS) entry which is preliminary data.</text>
</comment>
<evidence type="ECO:0000313" key="3">
    <source>
        <dbReference type="Proteomes" id="UP000828390"/>
    </source>
</evidence>
<accession>A0A9D4CYE6</accession>
<proteinExistence type="predicted"/>